<evidence type="ECO:0000313" key="15">
    <source>
        <dbReference type="Proteomes" id="UP000521676"/>
    </source>
</evidence>
<dbReference type="InterPro" id="IPR018934">
    <property type="entry name" value="RIO_dom"/>
</dbReference>
<evidence type="ECO:0000256" key="10">
    <source>
        <dbReference type="ARBA" id="ARBA00047899"/>
    </source>
</evidence>
<dbReference type="InterPro" id="IPR000687">
    <property type="entry name" value="RIO_kinase"/>
</dbReference>
<dbReference type="PROSITE" id="PS50011">
    <property type="entry name" value="PROTEIN_KINASE_DOM"/>
    <property type="match status" value="1"/>
</dbReference>
<evidence type="ECO:0000256" key="1">
    <source>
        <dbReference type="ARBA" id="ARBA00009196"/>
    </source>
</evidence>
<comment type="catalytic activity">
    <reaction evidence="11">
        <text>L-seryl-[protein] + ATP = O-phospho-L-seryl-[protein] + ADP + H(+)</text>
        <dbReference type="Rhea" id="RHEA:17989"/>
        <dbReference type="Rhea" id="RHEA-COMP:9863"/>
        <dbReference type="Rhea" id="RHEA-COMP:11604"/>
        <dbReference type="ChEBI" id="CHEBI:15378"/>
        <dbReference type="ChEBI" id="CHEBI:29999"/>
        <dbReference type="ChEBI" id="CHEBI:30616"/>
        <dbReference type="ChEBI" id="CHEBI:83421"/>
        <dbReference type="ChEBI" id="CHEBI:456216"/>
        <dbReference type="EC" id="2.7.11.1"/>
    </reaction>
</comment>
<organism evidence="13 15">
    <name type="scientific">Candidatus Chlorohelix allophototropha</name>
    <dbReference type="NCBI Taxonomy" id="3003348"/>
    <lineage>
        <taxon>Bacteria</taxon>
        <taxon>Bacillati</taxon>
        <taxon>Chloroflexota</taxon>
        <taxon>Chloroflexia</taxon>
        <taxon>Candidatus Chloroheliales</taxon>
        <taxon>Candidatus Chloroheliaceae</taxon>
        <taxon>Candidatus Chlorohelix</taxon>
    </lineage>
</organism>
<dbReference type="Gene3D" id="1.10.510.10">
    <property type="entry name" value="Transferase(Phosphotransferase) domain 1"/>
    <property type="match status" value="1"/>
</dbReference>
<keyword evidence="9" id="KW-0460">Magnesium</keyword>
<dbReference type="InterPro" id="IPR051272">
    <property type="entry name" value="RIO-type_Ser/Thr_kinase"/>
</dbReference>
<evidence type="ECO:0000313" key="13">
    <source>
        <dbReference type="EMBL" id="NWJ47492.1"/>
    </source>
</evidence>
<comment type="similarity">
    <text evidence="1">Belongs to the protein kinase superfamily. RIO-type Ser/Thr kinase family.</text>
</comment>
<dbReference type="Pfam" id="PF01163">
    <property type="entry name" value="RIO1"/>
    <property type="match status" value="1"/>
</dbReference>
<evidence type="ECO:0000256" key="9">
    <source>
        <dbReference type="ARBA" id="ARBA00022842"/>
    </source>
</evidence>
<evidence type="ECO:0000256" key="8">
    <source>
        <dbReference type="ARBA" id="ARBA00022840"/>
    </source>
</evidence>
<evidence type="ECO:0000256" key="3">
    <source>
        <dbReference type="ARBA" id="ARBA00022527"/>
    </source>
</evidence>
<dbReference type="EC" id="2.7.11.1" evidence="2"/>
<dbReference type="AlphaFoldDB" id="A0A8T7M689"/>
<evidence type="ECO:0000256" key="11">
    <source>
        <dbReference type="ARBA" id="ARBA00048679"/>
    </source>
</evidence>
<evidence type="ECO:0000256" key="4">
    <source>
        <dbReference type="ARBA" id="ARBA00022679"/>
    </source>
</evidence>
<dbReference type="Proteomes" id="UP001431572">
    <property type="component" value="Chromosome 2"/>
</dbReference>
<dbReference type="SUPFAM" id="SSF56112">
    <property type="entry name" value="Protein kinase-like (PK-like)"/>
    <property type="match status" value="1"/>
</dbReference>
<reference evidence="14" key="2">
    <citation type="journal article" date="2024" name="Nature">
        <title>Anoxygenic phototroph of the Chloroflexota uses a type I reaction centre.</title>
        <authorList>
            <person name="Tsuji J.M."/>
            <person name="Shaw N.A."/>
            <person name="Nagashima S."/>
            <person name="Venkiteswaran J.J."/>
            <person name="Schiff S.L."/>
            <person name="Watanabe T."/>
            <person name="Fukui M."/>
            <person name="Hanada S."/>
            <person name="Tank M."/>
            <person name="Neufeld J.D."/>
        </authorList>
    </citation>
    <scope>NUCLEOTIDE SEQUENCE</scope>
    <source>
        <strain evidence="14">L227-S17</strain>
    </source>
</reference>
<name>A0A8T7M689_9CHLR</name>
<protein>
    <recommendedName>
        <fullName evidence="2">non-specific serine/threonine protein kinase</fullName>
        <ecNumber evidence="2">2.7.11.1</ecNumber>
    </recommendedName>
</protein>
<evidence type="ECO:0000259" key="12">
    <source>
        <dbReference type="PROSITE" id="PS50011"/>
    </source>
</evidence>
<keyword evidence="16" id="KW-1185">Reference proteome</keyword>
<comment type="catalytic activity">
    <reaction evidence="10">
        <text>L-threonyl-[protein] + ATP = O-phospho-L-threonyl-[protein] + ADP + H(+)</text>
        <dbReference type="Rhea" id="RHEA:46608"/>
        <dbReference type="Rhea" id="RHEA-COMP:11060"/>
        <dbReference type="Rhea" id="RHEA-COMP:11605"/>
        <dbReference type="ChEBI" id="CHEBI:15378"/>
        <dbReference type="ChEBI" id="CHEBI:30013"/>
        <dbReference type="ChEBI" id="CHEBI:30616"/>
        <dbReference type="ChEBI" id="CHEBI:61977"/>
        <dbReference type="ChEBI" id="CHEBI:456216"/>
        <dbReference type="EC" id="2.7.11.1"/>
    </reaction>
</comment>
<keyword evidence="8" id="KW-0067">ATP-binding</keyword>
<keyword evidence="6" id="KW-0547">Nucleotide-binding</keyword>
<sequence>MKNKFNYKSEESELLDQFEQFNRKKGREEPESNPFEPYVKEKMITQMLRLVKSGKEAKVYCCEATPQMDSDYLALKVYIPRENRNFKNDATYREGRVVLNQHDVRAMRKKSEWGKVMSSGLWSNQEYIYLHMMYRAGADVPKPYAQRGNSILMEFLGEGDLAAPILNNVELENAEAKIVFERLMHNIELFLSLNIVHSDLSPFNVLYWQEQIRIIDFPQAVDARFNKNSEWLLERDITNLCRYFKRFGVIADPAKLSGNFWLRFQNSQF</sequence>
<dbReference type="SMART" id="SM00090">
    <property type="entry name" value="RIO"/>
    <property type="match status" value="1"/>
</dbReference>
<keyword evidence="4" id="KW-0808">Transferase</keyword>
<dbReference type="EMBL" id="JACATZ010000003">
    <property type="protein sequence ID" value="NWJ47492.1"/>
    <property type="molecule type" value="Genomic_DNA"/>
</dbReference>
<dbReference type="GO" id="GO:0046872">
    <property type="term" value="F:metal ion binding"/>
    <property type="evidence" value="ECO:0007669"/>
    <property type="project" value="UniProtKB-KW"/>
</dbReference>
<evidence type="ECO:0000256" key="7">
    <source>
        <dbReference type="ARBA" id="ARBA00022777"/>
    </source>
</evidence>
<evidence type="ECO:0000256" key="5">
    <source>
        <dbReference type="ARBA" id="ARBA00022723"/>
    </source>
</evidence>
<dbReference type="PANTHER" id="PTHR45723">
    <property type="entry name" value="SERINE/THREONINE-PROTEIN KINASE RIO1"/>
    <property type="match status" value="1"/>
</dbReference>
<accession>A0A8T7M689</accession>
<evidence type="ECO:0000313" key="14">
    <source>
        <dbReference type="EMBL" id="WJW69404.1"/>
    </source>
</evidence>
<feature type="domain" description="Protein kinase" evidence="12">
    <location>
        <begin position="45"/>
        <end position="269"/>
    </location>
</feature>
<dbReference type="RefSeq" id="WP_341471292.1">
    <property type="nucleotide sequence ID" value="NZ_CP128400.1"/>
</dbReference>
<evidence type="ECO:0000256" key="6">
    <source>
        <dbReference type="ARBA" id="ARBA00022741"/>
    </source>
</evidence>
<reference evidence="13 15" key="1">
    <citation type="submission" date="2020-06" db="EMBL/GenBank/DDBJ databases">
        <title>Anoxygenic phototrophic Chloroflexota member uses a Type I reaction center.</title>
        <authorList>
            <person name="Tsuji J.M."/>
            <person name="Shaw N.A."/>
            <person name="Nagashima S."/>
            <person name="Venkiteswaran J."/>
            <person name="Schiff S.L."/>
            <person name="Hanada S."/>
            <person name="Tank M."/>
            <person name="Neufeld J.D."/>
        </authorList>
    </citation>
    <scope>NUCLEOTIDE SEQUENCE [LARGE SCALE GENOMIC DNA]</scope>
    <source>
        <strain evidence="13">L227-S17</strain>
    </source>
</reference>
<proteinExistence type="inferred from homology"/>
<dbReference type="InterPro" id="IPR000719">
    <property type="entry name" value="Prot_kinase_dom"/>
</dbReference>
<dbReference type="GO" id="GO:0004674">
    <property type="term" value="F:protein serine/threonine kinase activity"/>
    <property type="evidence" value="ECO:0007669"/>
    <property type="project" value="UniProtKB-KW"/>
</dbReference>
<dbReference type="GO" id="GO:0005524">
    <property type="term" value="F:ATP binding"/>
    <property type="evidence" value="ECO:0007669"/>
    <property type="project" value="UniProtKB-KW"/>
</dbReference>
<dbReference type="Gene3D" id="3.30.200.20">
    <property type="entry name" value="Phosphorylase Kinase, domain 1"/>
    <property type="match status" value="1"/>
</dbReference>
<evidence type="ECO:0000313" key="16">
    <source>
        <dbReference type="Proteomes" id="UP001431572"/>
    </source>
</evidence>
<keyword evidence="3" id="KW-0723">Serine/threonine-protein kinase</keyword>
<dbReference type="Proteomes" id="UP000521676">
    <property type="component" value="Unassembled WGS sequence"/>
</dbReference>
<dbReference type="EMBL" id="CP128400">
    <property type="protein sequence ID" value="WJW69404.1"/>
    <property type="molecule type" value="Genomic_DNA"/>
</dbReference>
<gene>
    <name evidence="13" type="ORF">HXX08_16655</name>
    <name evidence="14" type="ORF">OZ401_003012</name>
</gene>
<keyword evidence="5" id="KW-0479">Metal-binding</keyword>
<keyword evidence="7" id="KW-0418">Kinase</keyword>
<evidence type="ECO:0000256" key="2">
    <source>
        <dbReference type="ARBA" id="ARBA00012513"/>
    </source>
</evidence>
<dbReference type="InterPro" id="IPR011009">
    <property type="entry name" value="Kinase-like_dom_sf"/>
</dbReference>